<evidence type="ECO:0000313" key="1">
    <source>
        <dbReference type="EMBL" id="KAF2249667.1"/>
    </source>
</evidence>
<reference evidence="1" key="1">
    <citation type="journal article" date="2020" name="Stud. Mycol.">
        <title>101 Dothideomycetes genomes: a test case for predicting lifestyles and emergence of pathogens.</title>
        <authorList>
            <person name="Haridas S."/>
            <person name="Albert R."/>
            <person name="Binder M."/>
            <person name="Bloem J."/>
            <person name="Labutti K."/>
            <person name="Salamov A."/>
            <person name="Andreopoulos B."/>
            <person name="Baker S."/>
            <person name="Barry K."/>
            <person name="Bills G."/>
            <person name="Bluhm B."/>
            <person name="Cannon C."/>
            <person name="Castanera R."/>
            <person name="Culley D."/>
            <person name="Daum C."/>
            <person name="Ezra D."/>
            <person name="Gonzalez J."/>
            <person name="Henrissat B."/>
            <person name="Kuo A."/>
            <person name="Liang C."/>
            <person name="Lipzen A."/>
            <person name="Lutzoni F."/>
            <person name="Magnuson J."/>
            <person name="Mondo S."/>
            <person name="Nolan M."/>
            <person name="Ohm R."/>
            <person name="Pangilinan J."/>
            <person name="Park H.-J."/>
            <person name="Ramirez L."/>
            <person name="Alfaro M."/>
            <person name="Sun H."/>
            <person name="Tritt A."/>
            <person name="Yoshinaga Y."/>
            <person name="Zwiers L.-H."/>
            <person name="Turgeon B."/>
            <person name="Goodwin S."/>
            <person name="Spatafora J."/>
            <person name="Crous P."/>
            <person name="Grigoriev I."/>
        </authorList>
    </citation>
    <scope>NUCLEOTIDE SEQUENCE</scope>
    <source>
        <strain evidence="1">CBS 122368</strain>
    </source>
</reference>
<dbReference type="Proteomes" id="UP000800094">
    <property type="component" value="Unassembled WGS sequence"/>
</dbReference>
<name>A0A6A6IHL9_9PLEO</name>
<dbReference type="RefSeq" id="XP_033684671.1">
    <property type="nucleotide sequence ID" value="XM_033821582.1"/>
</dbReference>
<protein>
    <submittedName>
        <fullName evidence="1">Uncharacterized protein</fullName>
    </submittedName>
</protein>
<evidence type="ECO:0000313" key="2">
    <source>
        <dbReference type="Proteomes" id="UP000800094"/>
    </source>
</evidence>
<dbReference type="EMBL" id="ML987194">
    <property type="protein sequence ID" value="KAF2249667.1"/>
    <property type="molecule type" value="Genomic_DNA"/>
</dbReference>
<sequence>MATQTARREATCSAIAPGLSTKPPSFSWRDAIAGRTPCEDDEAFKHPTKSRDRCVVSAKRRRVKRQPPCGSDQPVAPCVGRFLSERVHTPKGLPRSKTSLLPRRPVACCFGLKGKLACDRSRLRLSLLKSAEVRNSCLSETLENAPRRLLGAQIWGRFGWYAATIGVGKECRRKLVDGDLE</sequence>
<accession>A0A6A6IHL9</accession>
<keyword evidence="2" id="KW-1185">Reference proteome</keyword>
<proteinExistence type="predicted"/>
<organism evidence="1 2">
    <name type="scientific">Trematosphaeria pertusa</name>
    <dbReference type="NCBI Taxonomy" id="390896"/>
    <lineage>
        <taxon>Eukaryota</taxon>
        <taxon>Fungi</taxon>
        <taxon>Dikarya</taxon>
        <taxon>Ascomycota</taxon>
        <taxon>Pezizomycotina</taxon>
        <taxon>Dothideomycetes</taxon>
        <taxon>Pleosporomycetidae</taxon>
        <taxon>Pleosporales</taxon>
        <taxon>Massarineae</taxon>
        <taxon>Trematosphaeriaceae</taxon>
        <taxon>Trematosphaeria</taxon>
    </lineage>
</organism>
<dbReference type="AlphaFoldDB" id="A0A6A6IHL9"/>
<gene>
    <name evidence="1" type="ORF">BU26DRAFT_287171</name>
</gene>
<dbReference type="GeneID" id="54574912"/>